<evidence type="ECO:0000256" key="3">
    <source>
        <dbReference type="ARBA" id="ARBA00022989"/>
    </source>
</evidence>
<name>A0A9D2WRT4_9FIRM</name>
<evidence type="ECO:0000313" key="8">
    <source>
        <dbReference type="Proteomes" id="UP000798488"/>
    </source>
</evidence>
<keyword evidence="8" id="KW-1185">Reference proteome</keyword>
<keyword evidence="4 6" id="KW-0472">Membrane</keyword>
<dbReference type="Proteomes" id="UP000798488">
    <property type="component" value="Unassembled WGS sequence"/>
</dbReference>
<comment type="similarity">
    <text evidence="5">Belongs to the FNT transporter (TC 1.A.16) family.</text>
</comment>
<dbReference type="PROSITE" id="PS01006">
    <property type="entry name" value="FORMATE_NITRITE_TP_2"/>
    <property type="match status" value="1"/>
</dbReference>
<dbReference type="EMBL" id="LSRS01000003">
    <property type="protein sequence ID" value="KAF1085432.1"/>
    <property type="molecule type" value="Genomic_DNA"/>
</dbReference>
<dbReference type="OrthoDB" id="9786493at2"/>
<evidence type="ECO:0000256" key="6">
    <source>
        <dbReference type="SAM" id="Phobius"/>
    </source>
</evidence>
<dbReference type="InterPro" id="IPR000292">
    <property type="entry name" value="For/NO2_transpt"/>
</dbReference>
<evidence type="ECO:0000256" key="5">
    <source>
        <dbReference type="ARBA" id="ARBA00049660"/>
    </source>
</evidence>
<dbReference type="RefSeq" id="WP_161821897.1">
    <property type="nucleotide sequence ID" value="NZ_LSRS01000003.1"/>
</dbReference>
<evidence type="ECO:0000313" key="7">
    <source>
        <dbReference type="EMBL" id="KAF1085432.1"/>
    </source>
</evidence>
<comment type="caution">
    <text evidence="7">The sequence shown here is derived from an EMBL/GenBank/DDBJ whole genome shotgun (WGS) entry which is preliminary data.</text>
</comment>
<protein>
    <submittedName>
        <fullName evidence="7">Formate transporter 1</fullName>
    </submittedName>
</protein>
<feature type="transmembrane region" description="Helical" evidence="6">
    <location>
        <begin position="167"/>
        <end position="184"/>
    </location>
</feature>
<feature type="transmembrane region" description="Helical" evidence="6">
    <location>
        <begin position="191"/>
        <end position="210"/>
    </location>
</feature>
<accession>A0A9D2WRT4</accession>
<dbReference type="Pfam" id="PF01226">
    <property type="entry name" value="Form_Nir_trans"/>
    <property type="match status" value="1"/>
</dbReference>
<proteinExistence type="inferred from homology"/>
<dbReference type="GO" id="GO:0005886">
    <property type="term" value="C:plasma membrane"/>
    <property type="evidence" value="ECO:0007669"/>
    <property type="project" value="TreeGrafter"/>
</dbReference>
<feature type="transmembrane region" description="Helical" evidence="6">
    <location>
        <begin position="259"/>
        <end position="283"/>
    </location>
</feature>
<evidence type="ECO:0000256" key="2">
    <source>
        <dbReference type="ARBA" id="ARBA00022692"/>
    </source>
</evidence>
<dbReference type="PROSITE" id="PS01005">
    <property type="entry name" value="FORMATE_NITRITE_TP_1"/>
    <property type="match status" value="1"/>
</dbReference>
<keyword evidence="3 6" id="KW-1133">Transmembrane helix</keyword>
<dbReference type="InterPro" id="IPR023271">
    <property type="entry name" value="Aquaporin-like"/>
</dbReference>
<organism evidence="7 8">
    <name type="scientific">Sporotomaculum syntrophicum</name>
    <dbReference type="NCBI Taxonomy" id="182264"/>
    <lineage>
        <taxon>Bacteria</taxon>
        <taxon>Bacillati</taxon>
        <taxon>Bacillota</taxon>
        <taxon>Clostridia</taxon>
        <taxon>Eubacteriales</taxon>
        <taxon>Desulfallaceae</taxon>
        <taxon>Sporotomaculum</taxon>
    </lineage>
</organism>
<dbReference type="PANTHER" id="PTHR30520">
    <property type="entry name" value="FORMATE TRANSPORTER-RELATED"/>
    <property type="match status" value="1"/>
</dbReference>
<sequence length="297" mass="31279">MNFQSPAEIAIAICSAGKTKAEMALTKLVLLGILAGVYIGFGANLATKIGSMDPAPGSAVGQFLFGACFSVGLMLVVIAGAELFTGNNMACMASSMNGQSSWGGLVYNWTVVFVTNFIGSILLVYIIFYSNYWIAPDATTGALAITAQGSKALAIAKGKLTLTWTQAFLRAILCNWLVCLAVWMATGAKDIIGKIFAIFFPIMAFVSSGFEHSVANMFFIPMGITIASANPEAAAAALNMTPQAVTALYSYGNFFVNNLVPVTLGNIVGGGIFVGAIYWMIYLKKKAEVKQDKSASA</sequence>
<dbReference type="NCBIfam" id="TIGR00790">
    <property type="entry name" value="fnt"/>
    <property type="match status" value="1"/>
</dbReference>
<feature type="transmembrane region" description="Helical" evidence="6">
    <location>
        <begin position="59"/>
        <end position="84"/>
    </location>
</feature>
<dbReference type="Gene3D" id="1.20.1080.10">
    <property type="entry name" value="Glycerol uptake facilitator protein"/>
    <property type="match status" value="1"/>
</dbReference>
<feature type="transmembrane region" description="Helical" evidence="6">
    <location>
        <begin position="28"/>
        <end position="47"/>
    </location>
</feature>
<dbReference type="PANTHER" id="PTHR30520:SF6">
    <property type="entry name" value="FORMATE_NITRATE FAMILY TRANSPORTER (EUROFUNG)"/>
    <property type="match status" value="1"/>
</dbReference>
<gene>
    <name evidence="7" type="primary">focA</name>
    <name evidence="7" type="ORF">SPSYN_01573</name>
</gene>
<dbReference type="AlphaFoldDB" id="A0A9D2WRT4"/>
<dbReference type="GO" id="GO:0015499">
    <property type="term" value="F:formate transmembrane transporter activity"/>
    <property type="evidence" value="ECO:0007669"/>
    <property type="project" value="TreeGrafter"/>
</dbReference>
<dbReference type="InterPro" id="IPR024002">
    <property type="entry name" value="For/NO2_transpt_CS"/>
</dbReference>
<feature type="transmembrane region" description="Helical" evidence="6">
    <location>
        <begin position="105"/>
        <end position="128"/>
    </location>
</feature>
<keyword evidence="2 6" id="KW-0812">Transmembrane</keyword>
<evidence type="ECO:0000256" key="4">
    <source>
        <dbReference type="ARBA" id="ARBA00023136"/>
    </source>
</evidence>
<evidence type="ECO:0000256" key="1">
    <source>
        <dbReference type="ARBA" id="ARBA00004141"/>
    </source>
</evidence>
<comment type="subcellular location">
    <subcellularLocation>
        <location evidence="1">Membrane</location>
        <topology evidence="1">Multi-pass membrane protein</topology>
    </subcellularLocation>
</comment>
<reference evidence="7" key="1">
    <citation type="submission" date="2016-02" db="EMBL/GenBank/DDBJ databases">
        <title>Draft Genome Sequence of Sporotomaculum syntrophicum Strain FB, a Syntrophic Benzoate Degrader.</title>
        <authorList>
            <person name="Nobu M.K."/>
            <person name="Narihiro T."/>
            <person name="Qiu Y.-L."/>
            <person name="Ohashi A."/>
            <person name="Liu W.-T."/>
            <person name="Yuji S."/>
        </authorList>
    </citation>
    <scope>NUCLEOTIDE SEQUENCE</scope>
    <source>
        <strain evidence="7">FB</strain>
    </source>
</reference>